<feature type="transmembrane region" description="Helical" evidence="8">
    <location>
        <begin position="147"/>
        <end position="167"/>
    </location>
</feature>
<protein>
    <submittedName>
        <fullName evidence="9">Endospore germination permease</fullName>
    </submittedName>
</protein>
<organism evidence="9 10">
    <name type="scientific">Paenibacillus xylanilyticus</name>
    <dbReference type="NCBI Taxonomy" id="248903"/>
    <lineage>
        <taxon>Bacteria</taxon>
        <taxon>Bacillati</taxon>
        <taxon>Bacillota</taxon>
        <taxon>Bacilli</taxon>
        <taxon>Bacillales</taxon>
        <taxon>Paenibacillaceae</taxon>
        <taxon>Paenibacillus</taxon>
    </lineage>
</organism>
<keyword evidence="7 8" id="KW-0472">Membrane</keyword>
<evidence type="ECO:0000256" key="5">
    <source>
        <dbReference type="ARBA" id="ARBA00022692"/>
    </source>
</evidence>
<evidence type="ECO:0000256" key="7">
    <source>
        <dbReference type="ARBA" id="ARBA00023136"/>
    </source>
</evidence>
<dbReference type="Proteomes" id="UP000526125">
    <property type="component" value="Unassembled WGS sequence"/>
</dbReference>
<feature type="transmembrane region" description="Helical" evidence="8">
    <location>
        <begin position="113"/>
        <end position="135"/>
    </location>
</feature>
<feature type="transmembrane region" description="Helical" evidence="8">
    <location>
        <begin position="306"/>
        <end position="330"/>
    </location>
</feature>
<dbReference type="PANTHER" id="PTHR34975">
    <property type="entry name" value="SPORE GERMINATION PROTEIN A2"/>
    <property type="match status" value="1"/>
</dbReference>
<feature type="transmembrane region" description="Helical" evidence="8">
    <location>
        <begin position="218"/>
        <end position="240"/>
    </location>
</feature>
<dbReference type="NCBIfam" id="TIGR00912">
    <property type="entry name" value="2A0309"/>
    <property type="match status" value="1"/>
</dbReference>
<dbReference type="InterPro" id="IPR004761">
    <property type="entry name" value="Spore_GerAB"/>
</dbReference>
<evidence type="ECO:0000256" key="6">
    <source>
        <dbReference type="ARBA" id="ARBA00022989"/>
    </source>
</evidence>
<dbReference type="Pfam" id="PF03845">
    <property type="entry name" value="Spore_permease"/>
    <property type="match status" value="1"/>
</dbReference>
<feature type="transmembrane region" description="Helical" evidence="8">
    <location>
        <begin position="187"/>
        <end position="209"/>
    </location>
</feature>
<comment type="caution">
    <text evidence="9">The sequence shown here is derived from an EMBL/GenBank/DDBJ whole genome shotgun (WGS) entry which is preliminary data.</text>
</comment>
<sequence>MLIQEKITIRQFALLTFLVMVGDMILIYPSLVTAFGKQDAWLCSLLSQPLGMFIMWVLYKLHQTHPNLSLIEISQKLLGRWAGSALSFAYLFYFAIGAAICIREVGDFMTTQIYLQTPIRVILIMFICPLIWGLFNGLSTMGKTIELLTPIVVVFMILLFLGLLPQAEISKLQPFLNTPWFSLVEGVIRAAFTSFGELIVLSMVLPYVVSGAHIKRDLLLATFIGGLLLSVLLMMSLMIFGPFLTQHEIYISYTLSQKINVGNFFERIEALMAIAWLIATYAKSQLYIFAFVAGMAQMFGLKTYKLLVLPSAMLIFGLAILIAPNVLFYTNTIMPAWVDWDITSSFIIPLILLLVHHIRYGKNQSSTKSST</sequence>
<name>A0A7Y6BW66_9BACL</name>
<keyword evidence="5 8" id="KW-0812">Transmembrane</keyword>
<feature type="transmembrane region" description="Helical" evidence="8">
    <location>
        <begin position="12"/>
        <end position="32"/>
    </location>
</feature>
<dbReference type="GO" id="GO:0016020">
    <property type="term" value="C:membrane"/>
    <property type="evidence" value="ECO:0007669"/>
    <property type="project" value="UniProtKB-SubCell"/>
</dbReference>
<dbReference type="GO" id="GO:0009847">
    <property type="term" value="P:spore germination"/>
    <property type="evidence" value="ECO:0007669"/>
    <property type="project" value="InterPro"/>
</dbReference>
<evidence type="ECO:0000256" key="8">
    <source>
        <dbReference type="SAM" id="Phobius"/>
    </source>
</evidence>
<evidence type="ECO:0000256" key="1">
    <source>
        <dbReference type="ARBA" id="ARBA00004141"/>
    </source>
</evidence>
<feature type="transmembrane region" description="Helical" evidence="8">
    <location>
        <begin position="270"/>
        <end position="294"/>
    </location>
</feature>
<keyword evidence="6 8" id="KW-1133">Transmembrane helix</keyword>
<evidence type="ECO:0000256" key="4">
    <source>
        <dbReference type="ARBA" id="ARBA00022544"/>
    </source>
</evidence>
<feature type="transmembrane region" description="Helical" evidence="8">
    <location>
        <begin position="80"/>
        <end position="101"/>
    </location>
</feature>
<dbReference type="EMBL" id="JABMCB010000173">
    <property type="protein sequence ID" value="NUU75586.1"/>
    <property type="molecule type" value="Genomic_DNA"/>
</dbReference>
<comment type="subcellular location">
    <subcellularLocation>
        <location evidence="1">Membrane</location>
        <topology evidence="1">Multi-pass membrane protein</topology>
    </subcellularLocation>
</comment>
<dbReference type="PANTHER" id="PTHR34975:SF2">
    <property type="entry name" value="SPORE GERMINATION PROTEIN A2"/>
    <property type="match status" value="1"/>
</dbReference>
<evidence type="ECO:0000313" key="10">
    <source>
        <dbReference type="Proteomes" id="UP000526125"/>
    </source>
</evidence>
<feature type="transmembrane region" description="Helical" evidence="8">
    <location>
        <begin position="342"/>
        <end position="360"/>
    </location>
</feature>
<gene>
    <name evidence="9" type="ORF">HP552_10125</name>
</gene>
<comment type="similarity">
    <text evidence="2">Belongs to the amino acid-polyamine-organocation (APC) superfamily. Spore germination protein (SGP) (TC 2.A.3.9) family.</text>
</comment>
<evidence type="ECO:0000313" key="9">
    <source>
        <dbReference type="EMBL" id="NUU75586.1"/>
    </source>
</evidence>
<feature type="transmembrane region" description="Helical" evidence="8">
    <location>
        <begin position="38"/>
        <end position="59"/>
    </location>
</feature>
<proteinExistence type="inferred from homology"/>
<dbReference type="RefSeq" id="WP_175395395.1">
    <property type="nucleotide sequence ID" value="NZ_JABMCB010000173.1"/>
</dbReference>
<evidence type="ECO:0000256" key="3">
    <source>
        <dbReference type="ARBA" id="ARBA00022448"/>
    </source>
</evidence>
<evidence type="ECO:0000256" key="2">
    <source>
        <dbReference type="ARBA" id="ARBA00007998"/>
    </source>
</evidence>
<reference evidence="9 10" key="1">
    <citation type="submission" date="2020-05" db="EMBL/GenBank/DDBJ databases">
        <title>Genome Sequencing of Type Strains.</title>
        <authorList>
            <person name="Lemaire J.F."/>
            <person name="Inderbitzin P."/>
            <person name="Gregorio O.A."/>
            <person name="Collins S.B."/>
            <person name="Wespe N."/>
            <person name="Knight-Connoni V."/>
        </authorList>
    </citation>
    <scope>NUCLEOTIDE SEQUENCE [LARGE SCALE GENOMIC DNA]</scope>
    <source>
        <strain evidence="9 10">LMG 21957</strain>
    </source>
</reference>
<keyword evidence="10" id="KW-1185">Reference proteome</keyword>
<keyword evidence="3" id="KW-0813">Transport</keyword>
<accession>A0A7Y6BW66</accession>
<keyword evidence="4" id="KW-0309">Germination</keyword>
<dbReference type="AlphaFoldDB" id="A0A7Y6BW66"/>